<evidence type="ECO:0000256" key="1">
    <source>
        <dbReference type="ARBA" id="ARBA00010641"/>
    </source>
</evidence>
<accession>A0A1X1EJU1</accession>
<dbReference type="EMBL" id="MLJI01000002">
    <property type="protein sequence ID" value="ORM89201.1"/>
    <property type="molecule type" value="Genomic_DNA"/>
</dbReference>
<dbReference type="STRING" id="55209.HA50_21350"/>
<dbReference type="NCBIfam" id="NF041727">
    <property type="entry name" value="ECF_sigma_FecI"/>
    <property type="match status" value="1"/>
</dbReference>
<evidence type="ECO:0000313" key="7">
    <source>
        <dbReference type="EMBL" id="ORM89201.1"/>
    </source>
</evidence>
<dbReference type="OrthoDB" id="9797134at2"/>
<dbReference type="SUPFAM" id="SSF88946">
    <property type="entry name" value="Sigma2 domain of RNA polymerase sigma factors"/>
    <property type="match status" value="1"/>
</dbReference>
<dbReference type="InterPro" id="IPR014284">
    <property type="entry name" value="RNA_pol_sigma-70_dom"/>
</dbReference>
<dbReference type="InterPro" id="IPR007627">
    <property type="entry name" value="RNA_pol_sigma70_r2"/>
</dbReference>
<dbReference type="Pfam" id="PF08281">
    <property type="entry name" value="Sigma70_r4_2"/>
    <property type="match status" value="1"/>
</dbReference>
<evidence type="ECO:0000256" key="4">
    <source>
        <dbReference type="ARBA" id="ARBA00023163"/>
    </source>
</evidence>
<dbReference type="PANTHER" id="PTHR43133:SF63">
    <property type="entry name" value="RNA POLYMERASE SIGMA FACTOR FECI-RELATED"/>
    <property type="match status" value="1"/>
</dbReference>
<dbReference type="Proteomes" id="UP000193749">
    <property type="component" value="Unassembled WGS sequence"/>
</dbReference>
<dbReference type="InterPro" id="IPR013324">
    <property type="entry name" value="RNA_pol_sigma_r3/r4-like"/>
</dbReference>
<keyword evidence="8" id="KW-1185">Reference proteome</keyword>
<evidence type="ECO:0000259" key="5">
    <source>
        <dbReference type="Pfam" id="PF04542"/>
    </source>
</evidence>
<feature type="domain" description="RNA polymerase sigma factor 70 region 4 type 2" evidence="6">
    <location>
        <begin position="112"/>
        <end position="164"/>
    </location>
</feature>
<protein>
    <submittedName>
        <fullName evidence="7">RNA polymerase subunit sigma</fullName>
    </submittedName>
</protein>
<evidence type="ECO:0000313" key="8">
    <source>
        <dbReference type="Proteomes" id="UP000193749"/>
    </source>
</evidence>
<keyword evidence="2" id="KW-0805">Transcription regulation</keyword>
<evidence type="ECO:0000256" key="2">
    <source>
        <dbReference type="ARBA" id="ARBA00023015"/>
    </source>
</evidence>
<comment type="caution">
    <text evidence="7">The sequence shown here is derived from an EMBL/GenBank/DDBJ whole genome shotgun (WGS) entry which is preliminary data.</text>
</comment>
<dbReference type="PANTHER" id="PTHR43133">
    <property type="entry name" value="RNA POLYMERASE ECF-TYPE SIGMA FACTO"/>
    <property type="match status" value="1"/>
</dbReference>
<sequence>MLPAAESSAAPSLALFYANNHRWLRHWLTGKLRSAFDADDVTQDTFLRVMSGDHLADIRDAKSFLCTLAKRVMVDRFRRNALEKAYLELLSQLPEAVAPSPEVQQSQLEILQLIDRMLDGLGFKARQAFLLSQLDNLTYAEIAVQLSVSVSSVKKYMAKATEHCLLFRLEQGL</sequence>
<dbReference type="InterPro" id="IPR013325">
    <property type="entry name" value="RNA_pol_sigma_r2"/>
</dbReference>
<dbReference type="RefSeq" id="WP_084878908.1">
    <property type="nucleotide sequence ID" value="NZ_JAGGMY010000006.1"/>
</dbReference>
<dbReference type="GO" id="GO:0016987">
    <property type="term" value="F:sigma factor activity"/>
    <property type="evidence" value="ECO:0007669"/>
    <property type="project" value="UniProtKB-KW"/>
</dbReference>
<dbReference type="AlphaFoldDB" id="A0A1X1EJU1"/>
<dbReference type="InterPro" id="IPR013249">
    <property type="entry name" value="RNA_pol_sigma70_r4_t2"/>
</dbReference>
<keyword evidence="3" id="KW-0731">Sigma factor</keyword>
<evidence type="ECO:0000256" key="3">
    <source>
        <dbReference type="ARBA" id="ARBA00023082"/>
    </source>
</evidence>
<feature type="domain" description="RNA polymerase sigma-70 region 2" evidence="5">
    <location>
        <begin position="17"/>
        <end position="81"/>
    </location>
</feature>
<name>A0A1X1EJU1_PANCY</name>
<dbReference type="NCBIfam" id="NF007232">
    <property type="entry name" value="PRK09651.1"/>
    <property type="match status" value="1"/>
</dbReference>
<dbReference type="GO" id="GO:0003677">
    <property type="term" value="F:DNA binding"/>
    <property type="evidence" value="ECO:0007669"/>
    <property type="project" value="InterPro"/>
</dbReference>
<dbReference type="Gene3D" id="1.10.1740.10">
    <property type="match status" value="1"/>
</dbReference>
<proteinExistence type="inferred from homology"/>
<dbReference type="GO" id="GO:0006352">
    <property type="term" value="P:DNA-templated transcription initiation"/>
    <property type="evidence" value="ECO:0007669"/>
    <property type="project" value="InterPro"/>
</dbReference>
<comment type="similarity">
    <text evidence="1">Belongs to the sigma-70 factor family. ECF subfamily.</text>
</comment>
<organism evidence="7 8">
    <name type="scientific">Pantoea cypripedii</name>
    <name type="common">Pectobacterium cypripedii</name>
    <name type="synonym">Erwinia cypripedii</name>
    <dbReference type="NCBI Taxonomy" id="55209"/>
    <lineage>
        <taxon>Bacteria</taxon>
        <taxon>Pseudomonadati</taxon>
        <taxon>Pseudomonadota</taxon>
        <taxon>Gammaproteobacteria</taxon>
        <taxon>Enterobacterales</taxon>
        <taxon>Erwiniaceae</taxon>
        <taxon>Pantoea</taxon>
    </lineage>
</organism>
<dbReference type="InterPro" id="IPR036388">
    <property type="entry name" value="WH-like_DNA-bd_sf"/>
</dbReference>
<dbReference type="InterPro" id="IPR039425">
    <property type="entry name" value="RNA_pol_sigma-70-like"/>
</dbReference>
<dbReference type="SUPFAM" id="SSF88659">
    <property type="entry name" value="Sigma3 and sigma4 domains of RNA polymerase sigma factors"/>
    <property type="match status" value="1"/>
</dbReference>
<dbReference type="Pfam" id="PF04542">
    <property type="entry name" value="Sigma70_r2"/>
    <property type="match status" value="1"/>
</dbReference>
<evidence type="ECO:0000259" key="6">
    <source>
        <dbReference type="Pfam" id="PF08281"/>
    </source>
</evidence>
<reference evidence="7 8" key="1">
    <citation type="journal article" date="2017" name="Antonie Van Leeuwenhoek">
        <title>Phylogenomic resolution of the bacterial genus Pantoea and its relationship with Erwinia and Tatumella.</title>
        <authorList>
            <person name="Palmer M."/>
            <person name="Steenkamp E.T."/>
            <person name="Coetzee M.P."/>
            <person name="Chan W.Y."/>
            <person name="van Zyl E."/>
            <person name="De Maayer P."/>
            <person name="Coutinho T.A."/>
            <person name="Blom J."/>
            <person name="Smits T.H."/>
            <person name="Duffy B."/>
            <person name="Venter S.N."/>
        </authorList>
    </citation>
    <scope>NUCLEOTIDE SEQUENCE [LARGE SCALE GENOMIC DNA]</scope>
    <source>
        <strain evidence="7 8">LMG 2657</strain>
    </source>
</reference>
<dbReference type="NCBIfam" id="TIGR02937">
    <property type="entry name" value="sigma70-ECF"/>
    <property type="match status" value="1"/>
</dbReference>
<gene>
    <name evidence="7" type="ORF">HA50_21350</name>
</gene>
<dbReference type="Gene3D" id="1.10.10.10">
    <property type="entry name" value="Winged helix-like DNA-binding domain superfamily/Winged helix DNA-binding domain"/>
    <property type="match status" value="1"/>
</dbReference>
<keyword evidence="4" id="KW-0804">Transcription</keyword>